<dbReference type="SUPFAM" id="SSF50952">
    <property type="entry name" value="Soluble quinoprotein glucose dehydrogenase"/>
    <property type="match status" value="1"/>
</dbReference>
<gene>
    <name evidence="2" type="ORF">L6773_20040</name>
</gene>
<feature type="domain" description="Glucose/Sorbosone dehydrogenase" evidence="1">
    <location>
        <begin position="77"/>
        <end position="400"/>
    </location>
</feature>
<dbReference type="Gene3D" id="2.120.10.30">
    <property type="entry name" value="TolB, C-terminal domain"/>
    <property type="match status" value="1"/>
</dbReference>
<evidence type="ECO:0000313" key="2">
    <source>
        <dbReference type="EMBL" id="MCG2590871.1"/>
    </source>
</evidence>
<dbReference type="PANTHER" id="PTHR19328:SF75">
    <property type="entry name" value="ALDOSE SUGAR DEHYDROGENASE YLII"/>
    <property type="match status" value="1"/>
</dbReference>
<reference evidence="2" key="2">
    <citation type="submission" date="2024-05" db="EMBL/GenBank/DDBJ databases">
        <title>Rhodohalobacter halophilus gen. nov., sp. nov., a moderately halophilic member of the family Balneolaceae.</title>
        <authorList>
            <person name="Xia J."/>
        </authorList>
    </citation>
    <scope>NUCLEOTIDE SEQUENCE</scope>
    <source>
        <strain evidence="2">WB101</strain>
    </source>
</reference>
<organism evidence="2 3">
    <name type="scientific">Rhodohalobacter sulfatireducens</name>
    <dbReference type="NCBI Taxonomy" id="2911366"/>
    <lineage>
        <taxon>Bacteria</taxon>
        <taxon>Pseudomonadati</taxon>
        <taxon>Balneolota</taxon>
        <taxon>Balneolia</taxon>
        <taxon>Balneolales</taxon>
        <taxon>Balneolaceae</taxon>
        <taxon>Rhodohalobacter</taxon>
    </lineage>
</organism>
<dbReference type="Proteomes" id="UP001165366">
    <property type="component" value="Unassembled WGS sequence"/>
</dbReference>
<comment type="caution">
    <text evidence="2">The sequence shown here is derived from an EMBL/GenBank/DDBJ whole genome shotgun (WGS) entry which is preliminary data.</text>
</comment>
<protein>
    <submittedName>
        <fullName evidence="2">PQQ-dependent sugar dehydrogenase</fullName>
    </submittedName>
</protein>
<sequence length="407" mass="45449">MKTIEGAFKILMVVLFLIFQFTACSSDSSTSKQVENGEVELSYASDYYFQLPDTIDEIYESEEFDFHVQNVVEGVEVVWGMAFLPNGNMIFTERDGDMHLVRNGELVDDPIGGVPEVWAEGQGGLLDVEPHPQYDENGWLYFSYSKPGDGGANTAIVRARYDEESHSLIDLEELYSATPSTDRGQHFGSRIKFDNQGYMFFSIGDRGNRDVNPQDINRDGGKIYRLHDDGTVPEDNPFVGSEGIDAAYTYGVRNPQGMDLHPETGIIWTNEHGPRGGDEINVHKEGGINFGWPEISYGINYNGTSFTDDTARAGMEQPIWYWDPSIAPSGMAFVTSDNYPGWKGDILNGALAFQLISRIVVDGEEFVKEERILEGIGRIRDVEQAPDGYIYFSNESNGSISRILPVE</sequence>
<evidence type="ECO:0000313" key="3">
    <source>
        <dbReference type="Proteomes" id="UP001165366"/>
    </source>
</evidence>
<name>A0ABS9KJ71_9BACT</name>
<dbReference type="PANTHER" id="PTHR19328">
    <property type="entry name" value="HEDGEHOG-INTERACTING PROTEIN"/>
    <property type="match status" value="1"/>
</dbReference>
<dbReference type="InterPro" id="IPR012938">
    <property type="entry name" value="Glc/Sorbosone_DH"/>
</dbReference>
<proteinExistence type="predicted"/>
<dbReference type="EMBL" id="JAKLWS010000047">
    <property type="protein sequence ID" value="MCG2590871.1"/>
    <property type="molecule type" value="Genomic_DNA"/>
</dbReference>
<evidence type="ECO:0000259" key="1">
    <source>
        <dbReference type="Pfam" id="PF07995"/>
    </source>
</evidence>
<accession>A0ABS9KJ71</accession>
<dbReference type="InterPro" id="IPR011042">
    <property type="entry name" value="6-blade_b-propeller_TolB-like"/>
</dbReference>
<dbReference type="InterPro" id="IPR011041">
    <property type="entry name" value="Quinoprot_gluc/sorb_DH_b-prop"/>
</dbReference>
<dbReference type="RefSeq" id="WP_237856374.1">
    <property type="nucleotide sequence ID" value="NZ_JAKLWS010000047.1"/>
</dbReference>
<dbReference type="Pfam" id="PF07995">
    <property type="entry name" value="GSDH"/>
    <property type="match status" value="1"/>
</dbReference>
<keyword evidence="3" id="KW-1185">Reference proteome</keyword>
<reference evidence="2" key="1">
    <citation type="submission" date="2022-01" db="EMBL/GenBank/DDBJ databases">
        <authorList>
            <person name="Wang Y."/>
        </authorList>
    </citation>
    <scope>NUCLEOTIDE SEQUENCE</scope>
    <source>
        <strain evidence="2">WB101</strain>
    </source>
</reference>